<keyword evidence="4" id="KW-0408">Iron</keyword>
<dbReference type="Pfam" id="PF04879">
    <property type="entry name" value="Molybdop_Fe4S4"/>
    <property type="match status" value="1"/>
</dbReference>
<dbReference type="Gene3D" id="2.40.40.20">
    <property type="match status" value="1"/>
</dbReference>
<organism evidence="7 8">
    <name type="scientific">Novosphingobium pentaromativorans US6-1</name>
    <dbReference type="NCBI Taxonomy" id="1088721"/>
    <lineage>
        <taxon>Bacteria</taxon>
        <taxon>Pseudomonadati</taxon>
        <taxon>Pseudomonadota</taxon>
        <taxon>Alphaproteobacteria</taxon>
        <taxon>Sphingomonadales</taxon>
        <taxon>Sphingomonadaceae</taxon>
        <taxon>Novosphingobium</taxon>
    </lineage>
</organism>
<reference evidence="7 8" key="1">
    <citation type="journal article" date="2012" name="J. Bacteriol.">
        <title>Genome sequence of benzo(a)pyrene-degrading bacterium Novosphingobium pentaromativorans US6-1.</title>
        <authorList>
            <person name="Luo Y.R."/>
            <person name="Kang S.G."/>
            <person name="Kim S.J."/>
            <person name="Kim M.R."/>
            <person name="Li N."/>
            <person name="Lee J.H."/>
            <person name="Kwon K.K."/>
        </authorList>
    </citation>
    <scope>NUCLEOTIDE SEQUENCE [LARGE SCALE GENOMIC DNA]</scope>
    <source>
        <strain evidence="7 8">US6-1</strain>
    </source>
</reference>
<dbReference type="PROSITE" id="PS51669">
    <property type="entry name" value="4FE4S_MOW_BIS_MGD"/>
    <property type="match status" value="1"/>
</dbReference>
<dbReference type="GO" id="GO:0016491">
    <property type="term" value="F:oxidoreductase activity"/>
    <property type="evidence" value="ECO:0007669"/>
    <property type="project" value="InterPro"/>
</dbReference>
<dbReference type="EMBL" id="AGFM01000058">
    <property type="protein sequence ID" value="EHJ59236.1"/>
    <property type="molecule type" value="Genomic_DNA"/>
</dbReference>
<dbReference type="GO" id="GO:0051539">
    <property type="term" value="F:4 iron, 4 sulfur cluster binding"/>
    <property type="evidence" value="ECO:0007669"/>
    <property type="project" value="UniProtKB-KW"/>
</dbReference>
<dbReference type="eggNOG" id="COG0243">
    <property type="taxonomic scope" value="Bacteria"/>
</dbReference>
<dbReference type="Proteomes" id="UP000004030">
    <property type="component" value="Unassembled WGS sequence"/>
</dbReference>
<feature type="domain" description="4Fe-4S Mo/W bis-MGD-type" evidence="6">
    <location>
        <begin position="20"/>
        <end position="77"/>
    </location>
</feature>
<name>G6EGU7_9SPHN</name>
<evidence type="ECO:0000256" key="2">
    <source>
        <dbReference type="ARBA" id="ARBA00022485"/>
    </source>
</evidence>
<protein>
    <recommendedName>
        <fullName evidence="6">4Fe-4S Mo/W bis-MGD-type domain-containing protein</fullName>
    </recommendedName>
</protein>
<dbReference type="PATRIC" id="fig|1088721.3.peg.3518"/>
<keyword evidence="3" id="KW-0479">Metal-binding</keyword>
<comment type="caution">
    <text evidence="7">The sequence shown here is derived from an EMBL/GenBank/DDBJ whole genome shotgun (WGS) entry which is preliminary data.</text>
</comment>
<gene>
    <name evidence="7" type="ORF">NSU_3568</name>
</gene>
<dbReference type="Gene3D" id="3.40.50.740">
    <property type="match status" value="1"/>
</dbReference>
<dbReference type="SUPFAM" id="SSF53706">
    <property type="entry name" value="Formate dehydrogenase/DMSO reductase, domains 1-3"/>
    <property type="match status" value="1"/>
</dbReference>
<evidence type="ECO:0000259" key="6">
    <source>
        <dbReference type="PROSITE" id="PS51669"/>
    </source>
</evidence>
<evidence type="ECO:0000313" key="8">
    <source>
        <dbReference type="Proteomes" id="UP000004030"/>
    </source>
</evidence>
<dbReference type="AlphaFoldDB" id="G6EGU7"/>
<dbReference type="InterPro" id="IPR050612">
    <property type="entry name" value="Prok_Mopterin_Oxidored"/>
</dbReference>
<dbReference type="Pfam" id="PF00384">
    <property type="entry name" value="Molybdopterin"/>
    <property type="match status" value="1"/>
</dbReference>
<dbReference type="Gene3D" id="3.40.50.12440">
    <property type="match status" value="1"/>
</dbReference>
<evidence type="ECO:0000256" key="3">
    <source>
        <dbReference type="ARBA" id="ARBA00022723"/>
    </source>
</evidence>
<keyword evidence="5" id="KW-0411">Iron-sulfur</keyword>
<dbReference type="InterPro" id="IPR027467">
    <property type="entry name" value="MopterinOxRdtase_cofactor_BS"/>
</dbReference>
<evidence type="ECO:0000256" key="1">
    <source>
        <dbReference type="ARBA" id="ARBA00010312"/>
    </source>
</evidence>
<dbReference type="PROSITE" id="PS00551">
    <property type="entry name" value="MOLYBDOPTERIN_PROK_1"/>
    <property type="match status" value="1"/>
</dbReference>
<proteinExistence type="inferred from homology"/>
<dbReference type="PANTHER" id="PTHR43742">
    <property type="entry name" value="TRIMETHYLAMINE-N-OXIDE REDUCTASE"/>
    <property type="match status" value="1"/>
</dbReference>
<dbReference type="InterPro" id="IPR006657">
    <property type="entry name" value="MoPterin_dinucl-bd_dom"/>
</dbReference>
<dbReference type="Gene3D" id="2.20.25.90">
    <property type="entry name" value="ADC-like domains"/>
    <property type="match status" value="1"/>
</dbReference>
<dbReference type="InterPro" id="IPR006963">
    <property type="entry name" value="Mopterin_OxRdtase_4Fe-4S_dom"/>
</dbReference>
<accession>G6EGU7</accession>
<dbReference type="SMART" id="SM00926">
    <property type="entry name" value="Molybdop_Fe4S4"/>
    <property type="match status" value="1"/>
</dbReference>
<evidence type="ECO:0000256" key="4">
    <source>
        <dbReference type="ARBA" id="ARBA00023004"/>
    </source>
</evidence>
<evidence type="ECO:0000313" key="7">
    <source>
        <dbReference type="EMBL" id="EHJ59236.1"/>
    </source>
</evidence>
<dbReference type="GO" id="GO:0046872">
    <property type="term" value="F:metal ion binding"/>
    <property type="evidence" value="ECO:0007669"/>
    <property type="project" value="UniProtKB-KW"/>
</dbReference>
<dbReference type="SUPFAM" id="SSF50692">
    <property type="entry name" value="ADC-like"/>
    <property type="match status" value="1"/>
</dbReference>
<sequence length="774" mass="85755">MPNTTMPPRSDAEIEEPGIDRIVRTVCAPNCSGTCGVKAFVRDDRIVKLEPASYPDPRYERICLKGIAMATQRLHGPDRLSQPMIRAGARGEGKWREVSWEEAYAFLAEKLERIAAQYGPSANSWMSMTGNYSIKSSLAPMRIANQLEGTTFSNMGMMGDGNCPATMLAFLGVMSSAQRYEDHVGSKLIILVAKNVADTAHSEMHFLFEAMDAGAKLVAIDPRFSRTAAKADQWISIRPGTDTAMLMGMIAAIREGGLIDEPYVTANTNAPFLVRSDNGMFLRAGDLKEDGGNAYLVWDDESASIVPSREALRPRLRGAIEVSLRDGTTLGCRTAFDVQEADWDGFSIEEAADLCGLDADTIRQLGIEYARTDPATIILGQGVQRYFNGHTAFRAAMTLGALCGKIGKPHAGVHWMDGAMLQMVTALDFASQWVVPDGKVGGTLPGTRMMDIITSGHPHPVKSLWLTKYGFGTQAPLFKRFVKEVLPELDLFAVTEQVMTPAAEYADIVLPCVSFLEEELDIVGGGENFYVQLRQRAVPPVGQSRSDWEIFAGLMEHMGRGGPWRMSAEEVCEGILRDHGHPLIRAITLDQLREGPVEMALPTPYVPFQDLQFPTASGKMHIYQEELAEFGEATLVFKEPLEGHRSKLSRRYPLTLINSHHVHSVHSQHLGLGYIREQLPEPRLEIHPEDARQRGIADGDAVRVFNDRGHFKVRITVTEAMRRGSVNLPQGWKREDFIEGHHSDVMNLTINPAQDRLMESNFNFFDNLVEVEKA</sequence>
<dbReference type="Gene3D" id="3.40.228.10">
    <property type="entry name" value="Dimethylsulfoxide Reductase, domain 2"/>
    <property type="match status" value="1"/>
</dbReference>
<comment type="similarity">
    <text evidence="1">Belongs to the prokaryotic molybdopterin-containing oxidoreductase family.</text>
</comment>
<keyword evidence="8" id="KW-1185">Reference proteome</keyword>
<dbReference type="PANTHER" id="PTHR43742:SF6">
    <property type="entry name" value="OXIDOREDUCTASE YYAE-RELATED"/>
    <property type="match status" value="1"/>
</dbReference>
<keyword evidence="2" id="KW-0004">4Fe-4S</keyword>
<evidence type="ECO:0000256" key="5">
    <source>
        <dbReference type="ARBA" id="ARBA00023014"/>
    </source>
</evidence>
<dbReference type="GO" id="GO:0043546">
    <property type="term" value="F:molybdopterin cofactor binding"/>
    <property type="evidence" value="ECO:0007669"/>
    <property type="project" value="InterPro"/>
</dbReference>
<dbReference type="Pfam" id="PF01568">
    <property type="entry name" value="Molydop_binding"/>
    <property type="match status" value="1"/>
</dbReference>
<dbReference type="InterPro" id="IPR006656">
    <property type="entry name" value="Mopterin_OxRdtase"/>
</dbReference>
<dbReference type="InterPro" id="IPR009010">
    <property type="entry name" value="Asp_de-COase-like_dom_sf"/>
</dbReference>